<organism evidence="1 2">
    <name type="scientific">Jannaschia pohangensis</name>
    <dbReference type="NCBI Taxonomy" id="390807"/>
    <lineage>
        <taxon>Bacteria</taxon>
        <taxon>Pseudomonadati</taxon>
        <taxon>Pseudomonadota</taxon>
        <taxon>Alphaproteobacteria</taxon>
        <taxon>Rhodobacterales</taxon>
        <taxon>Roseobacteraceae</taxon>
        <taxon>Jannaschia</taxon>
    </lineage>
</organism>
<dbReference type="NCBIfam" id="TIGR02117">
    <property type="entry name" value="chp_urease_rgn"/>
    <property type="match status" value="1"/>
</dbReference>
<gene>
    <name evidence="1" type="ORF">SAMN04488095_2774</name>
</gene>
<proteinExistence type="predicted"/>
<dbReference type="AlphaFoldDB" id="A0A1I3R6C5"/>
<sequence>MMRAMRQRLLSLVVALPVLILLWFLAGLIGAVIPSGEAPEGTARTVEIRLVAAPLHYDVLLPPTPETLAMLAFAEDAGLPLSDPSTGWILVGWGAREFYISSAAYADMEVGATLRAISGDASVLRVEPWPDFDPGMAGAGAKVLHVTPDGYAALLAGIAGSTTGEVIRGAGLSDRDRFFDGTGRFNILRTCNVWVGEMLRAAGLRFGSWTPTPQAVRLALSLYVE</sequence>
<dbReference type="Proteomes" id="UP000199110">
    <property type="component" value="Unassembled WGS sequence"/>
</dbReference>
<protein>
    <recommendedName>
        <fullName evidence="3">DUF2459 domain-containing protein</fullName>
    </recommendedName>
</protein>
<dbReference type="OrthoDB" id="211174at2"/>
<evidence type="ECO:0000313" key="1">
    <source>
        <dbReference type="EMBL" id="SFJ40907.1"/>
    </source>
</evidence>
<reference evidence="1 2" key="1">
    <citation type="submission" date="2016-10" db="EMBL/GenBank/DDBJ databases">
        <authorList>
            <person name="de Groot N.N."/>
        </authorList>
    </citation>
    <scope>NUCLEOTIDE SEQUENCE [LARGE SCALE GENOMIC DNA]</scope>
    <source>
        <strain evidence="1 2">DSM 19073</strain>
    </source>
</reference>
<accession>A0A1I3R6C5</accession>
<evidence type="ECO:0000313" key="2">
    <source>
        <dbReference type="Proteomes" id="UP000199110"/>
    </source>
</evidence>
<dbReference type="STRING" id="390807.SAMN04488095_2774"/>
<keyword evidence="2" id="KW-1185">Reference proteome</keyword>
<dbReference type="Pfam" id="PF09601">
    <property type="entry name" value="DUF2459"/>
    <property type="match status" value="1"/>
</dbReference>
<name>A0A1I3R6C5_9RHOB</name>
<dbReference type="InterPro" id="IPR011727">
    <property type="entry name" value="CHP02117"/>
</dbReference>
<dbReference type="EMBL" id="FORA01000003">
    <property type="protein sequence ID" value="SFJ40907.1"/>
    <property type="molecule type" value="Genomic_DNA"/>
</dbReference>
<evidence type="ECO:0008006" key="3">
    <source>
        <dbReference type="Google" id="ProtNLM"/>
    </source>
</evidence>